<dbReference type="GO" id="GO:0004048">
    <property type="term" value="F:anthranilate phosphoribosyltransferase activity"/>
    <property type="evidence" value="ECO:0007669"/>
    <property type="project" value="InterPro"/>
</dbReference>
<keyword evidence="1" id="KW-0328">Glycosyltransferase</keyword>
<dbReference type="PANTHER" id="PTHR43285:SF2">
    <property type="entry name" value="ANTHRANILATE PHOSPHORIBOSYLTRANSFERASE"/>
    <property type="match status" value="1"/>
</dbReference>
<sequence length="330" mass="34696">MSSTIQSLTKKLVNNPDAFTPSDAQAAIVELMTGRATSAQIACFLSALKLLNKDAEPEIVAACAASMLEFAVKLDFSQYEGLQDSLVDVVGTGGDGMNTFNVSTTAAIVVAGAGGKVAKFGNRAASSSSGSADILESLGCKITNVAPSEHVAQPRREMGIPTIFNLLGPLVNPARPKRVVIGVYSKSLGPLVIEALRLNQTKKAMVVHGAIGLDEVSPEGETFVWELENDIIKEYTVTPSDYGLPSHPISSVAGGTASENAETLSKLLLNEYEGPVLDFVLLNAATALYVSGIAKDLKEGVKLAKESITSGNAKRALDGFRDVSLREQIK</sequence>
<dbReference type="EMBL" id="CAJVPJ010001243">
    <property type="protein sequence ID" value="CAG8582881.1"/>
    <property type="molecule type" value="Genomic_DNA"/>
</dbReference>
<dbReference type="SUPFAM" id="SSF52418">
    <property type="entry name" value="Nucleoside phosphorylase/phosphoribosyltransferase catalytic domain"/>
    <property type="match status" value="1"/>
</dbReference>
<protein>
    <submittedName>
        <fullName evidence="5">7619_t:CDS:1</fullName>
    </submittedName>
</protein>
<feature type="domain" description="Glycosyl transferase family 3" evidence="3">
    <location>
        <begin position="146"/>
        <end position="313"/>
    </location>
</feature>
<evidence type="ECO:0000256" key="2">
    <source>
        <dbReference type="ARBA" id="ARBA00022679"/>
    </source>
</evidence>
<keyword evidence="2" id="KW-0808">Transferase</keyword>
<dbReference type="Gene3D" id="1.20.970.10">
    <property type="entry name" value="Transferase, Pyrimidine Nucleoside Phosphorylase, Chain C"/>
    <property type="match status" value="1"/>
</dbReference>
<dbReference type="InterPro" id="IPR035902">
    <property type="entry name" value="Nuc_phospho_transferase"/>
</dbReference>
<name>A0A9N9BX34_9GLOM</name>
<feature type="domain" description="Glycosyl transferase family 3" evidence="3">
    <location>
        <begin position="85"/>
        <end position="143"/>
    </location>
</feature>
<keyword evidence="6" id="KW-1185">Reference proteome</keyword>
<dbReference type="Pfam" id="PF02885">
    <property type="entry name" value="Glycos_trans_3N"/>
    <property type="match status" value="1"/>
</dbReference>
<dbReference type="InterPro" id="IPR000312">
    <property type="entry name" value="Glycosyl_Trfase_fam3"/>
</dbReference>
<dbReference type="Gene3D" id="3.40.1030.10">
    <property type="entry name" value="Nucleoside phosphorylase/phosphoribosyltransferase catalytic domain"/>
    <property type="match status" value="2"/>
</dbReference>
<proteinExistence type="predicted"/>
<organism evidence="5 6">
    <name type="scientific">Paraglomus occultum</name>
    <dbReference type="NCBI Taxonomy" id="144539"/>
    <lineage>
        <taxon>Eukaryota</taxon>
        <taxon>Fungi</taxon>
        <taxon>Fungi incertae sedis</taxon>
        <taxon>Mucoromycota</taxon>
        <taxon>Glomeromycotina</taxon>
        <taxon>Glomeromycetes</taxon>
        <taxon>Paraglomerales</taxon>
        <taxon>Paraglomeraceae</taxon>
        <taxon>Paraglomus</taxon>
    </lineage>
</organism>
<dbReference type="Proteomes" id="UP000789572">
    <property type="component" value="Unassembled WGS sequence"/>
</dbReference>
<dbReference type="GO" id="GO:0000162">
    <property type="term" value="P:L-tryptophan biosynthetic process"/>
    <property type="evidence" value="ECO:0007669"/>
    <property type="project" value="InterPro"/>
</dbReference>
<comment type="caution">
    <text evidence="5">The sequence shown here is derived from an EMBL/GenBank/DDBJ whole genome shotgun (WGS) entry which is preliminary data.</text>
</comment>
<evidence type="ECO:0000313" key="5">
    <source>
        <dbReference type="EMBL" id="CAG8582881.1"/>
    </source>
</evidence>
<evidence type="ECO:0000259" key="4">
    <source>
        <dbReference type="Pfam" id="PF02885"/>
    </source>
</evidence>
<evidence type="ECO:0000256" key="1">
    <source>
        <dbReference type="ARBA" id="ARBA00022676"/>
    </source>
</evidence>
<dbReference type="Pfam" id="PF00591">
    <property type="entry name" value="Glycos_transf_3"/>
    <property type="match status" value="2"/>
</dbReference>
<gene>
    <name evidence="5" type="ORF">POCULU_LOCUS6579</name>
</gene>
<dbReference type="AlphaFoldDB" id="A0A9N9BX34"/>
<reference evidence="5" key="1">
    <citation type="submission" date="2021-06" db="EMBL/GenBank/DDBJ databases">
        <authorList>
            <person name="Kallberg Y."/>
            <person name="Tangrot J."/>
            <person name="Rosling A."/>
        </authorList>
    </citation>
    <scope>NUCLEOTIDE SEQUENCE</scope>
    <source>
        <strain evidence="5">IA702</strain>
    </source>
</reference>
<accession>A0A9N9BX34</accession>
<evidence type="ECO:0000259" key="3">
    <source>
        <dbReference type="Pfam" id="PF00591"/>
    </source>
</evidence>
<dbReference type="InterPro" id="IPR017459">
    <property type="entry name" value="Glycosyl_Trfase_fam3_N_dom"/>
</dbReference>
<evidence type="ECO:0000313" key="6">
    <source>
        <dbReference type="Proteomes" id="UP000789572"/>
    </source>
</evidence>
<dbReference type="InterPro" id="IPR005940">
    <property type="entry name" value="Anthranilate_Pribosyl_Tfrase"/>
</dbReference>
<dbReference type="OrthoDB" id="427800at2759"/>
<dbReference type="GO" id="GO:0005829">
    <property type="term" value="C:cytosol"/>
    <property type="evidence" value="ECO:0007669"/>
    <property type="project" value="TreeGrafter"/>
</dbReference>
<feature type="domain" description="Glycosyl transferase family 3 N-terminal" evidence="4">
    <location>
        <begin position="7"/>
        <end position="71"/>
    </location>
</feature>
<dbReference type="PANTHER" id="PTHR43285">
    <property type="entry name" value="ANTHRANILATE PHOSPHORIBOSYLTRANSFERASE"/>
    <property type="match status" value="1"/>
</dbReference>